<dbReference type="InterPro" id="IPR044626">
    <property type="entry name" value="AOR-like"/>
</dbReference>
<dbReference type="InterPro" id="IPR005162">
    <property type="entry name" value="Retrotrans_gag_dom"/>
</dbReference>
<feature type="domain" description="Retrotransposon gag" evidence="4">
    <location>
        <begin position="41"/>
        <end position="85"/>
    </location>
</feature>
<organism evidence="5 6">
    <name type="scientific">Tanacetum coccineum</name>
    <dbReference type="NCBI Taxonomy" id="301880"/>
    <lineage>
        <taxon>Eukaryota</taxon>
        <taxon>Viridiplantae</taxon>
        <taxon>Streptophyta</taxon>
        <taxon>Embryophyta</taxon>
        <taxon>Tracheophyta</taxon>
        <taxon>Spermatophyta</taxon>
        <taxon>Magnoliopsida</taxon>
        <taxon>eudicotyledons</taxon>
        <taxon>Gunneridae</taxon>
        <taxon>Pentapetalae</taxon>
        <taxon>asterids</taxon>
        <taxon>campanulids</taxon>
        <taxon>Asterales</taxon>
        <taxon>Asteraceae</taxon>
        <taxon>Asteroideae</taxon>
        <taxon>Anthemideae</taxon>
        <taxon>Anthemidinae</taxon>
        <taxon>Tanacetum</taxon>
    </lineage>
</organism>
<evidence type="ECO:0000259" key="3">
    <source>
        <dbReference type="Pfam" id="PF00107"/>
    </source>
</evidence>
<dbReference type="Pfam" id="PF03732">
    <property type="entry name" value="Retrotrans_gag"/>
    <property type="match status" value="1"/>
</dbReference>
<name>A0ABQ5IXM3_9ASTR</name>
<proteinExistence type="inferred from homology"/>
<dbReference type="Proteomes" id="UP001151760">
    <property type="component" value="Unassembled WGS sequence"/>
</dbReference>
<dbReference type="InterPro" id="IPR036291">
    <property type="entry name" value="NAD(P)-bd_dom_sf"/>
</dbReference>
<dbReference type="PANTHER" id="PTHR44573">
    <property type="entry name" value="NADPH-DEPENDENT ALKENAL/ONE OXIDOREDUCTASE, CHLOROPLASTIC"/>
    <property type="match status" value="1"/>
</dbReference>
<dbReference type="EMBL" id="BQNB010021303">
    <property type="protein sequence ID" value="GJU04980.1"/>
    <property type="molecule type" value="Genomic_DNA"/>
</dbReference>
<evidence type="ECO:0000259" key="4">
    <source>
        <dbReference type="Pfam" id="PF03732"/>
    </source>
</evidence>
<protein>
    <submittedName>
        <fullName evidence="5">MAK10-like protein</fullName>
    </submittedName>
</protein>
<evidence type="ECO:0000313" key="5">
    <source>
        <dbReference type="EMBL" id="GJU04980.1"/>
    </source>
</evidence>
<dbReference type="Gene3D" id="3.40.50.720">
    <property type="entry name" value="NAD(P)-binding Rossmann-like Domain"/>
    <property type="match status" value="1"/>
</dbReference>
<feature type="domain" description="Alcohol dehydrogenase-like C-terminal" evidence="3">
    <location>
        <begin position="328"/>
        <end position="406"/>
    </location>
</feature>
<dbReference type="SUPFAM" id="SSF51735">
    <property type="entry name" value="NAD(P)-binding Rossmann-fold domains"/>
    <property type="match status" value="1"/>
</dbReference>
<dbReference type="PANTHER" id="PTHR44573:SF6">
    <property type="entry name" value="2-ALKENAL REDUCTASE (NAD(P)(+))"/>
    <property type="match status" value="1"/>
</dbReference>
<dbReference type="Pfam" id="PF00107">
    <property type="entry name" value="ADH_zinc_N"/>
    <property type="match status" value="1"/>
</dbReference>
<comment type="similarity">
    <text evidence="1">Belongs to the zinc-containing alcohol dehydrogenase family. Quinone oxidoreductase subfamily.</text>
</comment>
<comment type="caution">
    <text evidence="5">The sequence shown here is derived from an EMBL/GenBank/DDBJ whole genome shotgun (WGS) entry which is preliminary data.</text>
</comment>
<accession>A0ABQ5IXM3</accession>
<keyword evidence="6" id="KW-1185">Reference proteome</keyword>
<reference evidence="5" key="2">
    <citation type="submission" date="2022-01" db="EMBL/GenBank/DDBJ databases">
        <authorList>
            <person name="Yamashiro T."/>
            <person name="Shiraishi A."/>
            <person name="Satake H."/>
            <person name="Nakayama K."/>
        </authorList>
    </citation>
    <scope>NUCLEOTIDE SEQUENCE</scope>
</reference>
<reference evidence="5" key="1">
    <citation type="journal article" date="2022" name="Int. J. Mol. Sci.">
        <title>Draft Genome of Tanacetum Coccineum: Genomic Comparison of Closely Related Tanacetum-Family Plants.</title>
        <authorList>
            <person name="Yamashiro T."/>
            <person name="Shiraishi A."/>
            <person name="Nakayama K."/>
            <person name="Satake H."/>
        </authorList>
    </citation>
    <scope>NUCLEOTIDE SEQUENCE</scope>
</reference>
<keyword evidence="2" id="KW-0560">Oxidoreductase</keyword>
<sequence>MRILSALLETTPNLAMGLQEYHRAPYRKQVVLFDPTPSVGSITTWEDLTTRFLAQFFPPGRTTKLRKDILMFQQHHGESLSEAWTLSRTTLKVPLIMASIGSNGPHDTQYCMEDPEQAFVKYASSRTDEAGARALPSDTVKNPKLGTHPVLSARSYPTIDPQCLSHPSTSINAIKAYFKEATISQTSLQRPKVEIEPQQQEQPEPTLEDEFQDLHLNLPVLEVLAHASIYNAILDKYVESLELGKNQSERMTEKPCVRSLGAPGLGVQDEAILDRWSPNIGQQFVAVEAFNHLMVFLRSINRAKRGLELCHAILGDAGGVETRKMGFGVMREQLAKHVFGASKIVVTSSTRKIELLKSLGADVAIHYTKENFEDQPDKYDGVYDCVGQPKKAVKAVKETGIAVCITGPISPPEFFFVLTSTGSTLSKLNP</sequence>
<gene>
    <name evidence="5" type="ORF">Tco_1121410</name>
</gene>
<evidence type="ECO:0000256" key="1">
    <source>
        <dbReference type="ARBA" id="ARBA00010371"/>
    </source>
</evidence>
<evidence type="ECO:0000313" key="6">
    <source>
        <dbReference type="Proteomes" id="UP001151760"/>
    </source>
</evidence>
<evidence type="ECO:0000256" key="2">
    <source>
        <dbReference type="ARBA" id="ARBA00023002"/>
    </source>
</evidence>
<dbReference type="InterPro" id="IPR013149">
    <property type="entry name" value="ADH-like_C"/>
</dbReference>